<dbReference type="AlphaFoldDB" id="A0A7W6NWV5"/>
<evidence type="ECO:0000313" key="2">
    <source>
        <dbReference type="Proteomes" id="UP000557392"/>
    </source>
</evidence>
<dbReference type="EMBL" id="JACIEH010000001">
    <property type="protein sequence ID" value="MBB4097884.1"/>
    <property type="molecule type" value="Genomic_DNA"/>
</dbReference>
<comment type="caution">
    <text evidence="1">The sequence shown here is derived from an EMBL/GenBank/DDBJ whole genome shotgun (WGS) entry which is preliminary data.</text>
</comment>
<dbReference type="RefSeq" id="WP_183995893.1">
    <property type="nucleotide sequence ID" value="NZ_JACIEH010000001.1"/>
</dbReference>
<name>A0A7W6NWV5_9SPHN</name>
<organism evidence="1 2">
    <name type="scientific">Sphingomonas kyeonggiensis</name>
    <dbReference type="NCBI Taxonomy" id="1268553"/>
    <lineage>
        <taxon>Bacteria</taxon>
        <taxon>Pseudomonadati</taxon>
        <taxon>Pseudomonadota</taxon>
        <taxon>Alphaproteobacteria</taxon>
        <taxon>Sphingomonadales</taxon>
        <taxon>Sphingomonadaceae</taxon>
        <taxon>Sphingomonas</taxon>
    </lineage>
</organism>
<sequence>MRESAGRRLAFAVLFAVLAGLMVAFWNPIEHLKADLRADSQGFKFSIELATHLFEVGLRKL</sequence>
<protein>
    <submittedName>
        <fullName evidence="1">Uncharacterized protein</fullName>
    </submittedName>
</protein>
<gene>
    <name evidence="1" type="ORF">GGR46_001417</name>
</gene>
<evidence type="ECO:0000313" key="1">
    <source>
        <dbReference type="EMBL" id="MBB4097884.1"/>
    </source>
</evidence>
<proteinExistence type="predicted"/>
<dbReference type="Proteomes" id="UP000557392">
    <property type="component" value="Unassembled WGS sequence"/>
</dbReference>
<reference evidence="1 2" key="1">
    <citation type="submission" date="2020-08" db="EMBL/GenBank/DDBJ databases">
        <title>Genomic Encyclopedia of Type Strains, Phase IV (KMG-IV): sequencing the most valuable type-strain genomes for metagenomic binning, comparative biology and taxonomic classification.</title>
        <authorList>
            <person name="Goeker M."/>
        </authorList>
    </citation>
    <scope>NUCLEOTIDE SEQUENCE [LARGE SCALE GENOMIC DNA]</scope>
    <source>
        <strain evidence="1 2">DSM 101806</strain>
    </source>
</reference>
<accession>A0A7W6NWV5</accession>
<keyword evidence="2" id="KW-1185">Reference proteome</keyword>